<protein>
    <submittedName>
        <fullName evidence="2">Uncharacterized protein</fullName>
    </submittedName>
</protein>
<dbReference type="Proteomes" id="UP000015354">
    <property type="component" value="Unassembled WGS sequence"/>
</dbReference>
<feature type="compositionally biased region" description="Polar residues" evidence="1">
    <location>
        <begin position="28"/>
        <end position="42"/>
    </location>
</feature>
<reference evidence="2 3" key="1">
    <citation type="journal article" date="2013" name="PLoS ONE">
        <title>Predicting the Proteins of Angomonas deanei, Strigomonas culicis and Their Respective Endosymbionts Reveals New Aspects of the Trypanosomatidae Family.</title>
        <authorList>
            <person name="Motta M.C."/>
            <person name="Martins A.C."/>
            <person name="de Souza S.S."/>
            <person name="Catta-Preta C.M."/>
            <person name="Silva R."/>
            <person name="Klein C.C."/>
            <person name="de Almeida L.G."/>
            <person name="de Lima Cunha O."/>
            <person name="Ciapina L.P."/>
            <person name="Brocchi M."/>
            <person name="Colabardini A.C."/>
            <person name="de Araujo Lima B."/>
            <person name="Machado C.R."/>
            <person name="de Almeida Soares C.M."/>
            <person name="Probst C.M."/>
            <person name="de Menezes C.B."/>
            <person name="Thompson C.E."/>
            <person name="Bartholomeu D.C."/>
            <person name="Gradia D.F."/>
            <person name="Pavoni D.P."/>
            <person name="Grisard E.C."/>
            <person name="Fantinatti-Garboggini F."/>
            <person name="Marchini F.K."/>
            <person name="Rodrigues-Luiz G.F."/>
            <person name="Wagner G."/>
            <person name="Goldman G.H."/>
            <person name="Fietto J.L."/>
            <person name="Elias M.C."/>
            <person name="Goldman M.H."/>
            <person name="Sagot M.F."/>
            <person name="Pereira M."/>
            <person name="Stoco P.H."/>
            <person name="de Mendonca-Neto R.P."/>
            <person name="Teixeira S.M."/>
            <person name="Maciel T.E."/>
            <person name="de Oliveira Mendes T.A."/>
            <person name="Urmenyi T.P."/>
            <person name="de Souza W."/>
            <person name="Schenkman S."/>
            <person name="de Vasconcelos A.T."/>
        </authorList>
    </citation>
    <scope>NUCLEOTIDE SEQUENCE [LARGE SCALE GENOMIC DNA]</scope>
</reference>
<evidence type="ECO:0000313" key="3">
    <source>
        <dbReference type="Proteomes" id="UP000015354"/>
    </source>
</evidence>
<organism evidence="2 3">
    <name type="scientific">Strigomonas culicis</name>
    <dbReference type="NCBI Taxonomy" id="28005"/>
    <lineage>
        <taxon>Eukaryota</taxon>
        <taxon>Discoba</taxon>
        <taxon>Euglenozoa</taxon>
        <taxon>Kinetoplastea</taxon>
        <taxon>Metakinetoplastina</taxon>
        <taxon>Trypanosomatida</taxon>
        <taxon>Trypanosomatidae</taxon>
        <taxon>Strigomonadinae</taxon>
        <taxon>Strigomonas</taxon>
    </lineage>
</organism>
<dbReference type="EMBL" id="ATMH01012223">
    <property type="protein sequence ID" value="EPY15313.1"/>
    <property type="molecule type" value="Genomic_DNA"/>
</dbReference>
<feature type="compositionally biased region" description="Basic residues" evidence="1">
    <location>
        <begin position="232"/>
        <end position="250"/>
    </location>
</feature>
<evidence type="ECO:0000256" key="1">
    <source>
        <dbReference type="SAM" id="MobiDB-lite"/>
    </source>
</evidence>
<keyword evidence="3" id="KW-1185">Reference proteome</keyword>
<evidence type="ECO:0000313" key="2">
    <source>
        <dbReference type="EMBL" id="EPY15313.1"/>
    </source>
</evidence>
<feature type="region of interest" description="Disordered" evidence="1">
    <location>
        <begin position="154"/>
        <end position="250"/>
    </location>
</feature>
<accession>S9TG35</accession>
<name>S9TG35_9TRYP</name>
<sequence>MSIDLCEETLWALHEVRKILSKHKHQQQHPNRSLCSENTNTTRQSTLGGQVFAPTFTTHNNNDTTSRAAPFCYEDMDYHVKLRRNHHHAAEDLFGAVLLHTEDVHRMRQQAEALCGYAADGHTAPTQAKRHDVLHPYLPWELLTHFDLLSLNEEEEEKEDRTNSQLHPITQPPRAASRWRAVRWTSIRSRARRPPSPGTQAAERREVRKAPQTPRRGSHLCCGRAATVLAPRRSRRRTNNHHRNKTEKRE</sequence>
<gene>
    <name evidence="2" type="ORF">STCU_12129</name>
</gene>
<feature type="region of interest" description="Disordered" evidence="1">
    <location>
        <begin position="22"/>
        <end position="42"/>
    </location>
</feature>
<comment type="caution">
    <text evidence="2">The sequence shown here is derived from an EMBL/GenBank/DDBJ whole genome shotgun (WGS) entry which is preliminary data.</text>
</comment>
<dbReference type="AlphaFoldDB" id="S9TG35"/>
<proteinExistence type="predicted"/>